<dbReference type="InterPro" id="IPR045276">
    <property type="entry name" value="YbiO_bact"/>
</dbReference>
<dbReference type="Pfam" id="PF00924">
    <property type="entry name" value="MS_channel_2nd"/>
    <property type="match status" value="1"/>
</dbReference>
<dbReference type="InterPro" id="IPR049142">
    <property type="entry name" value="MS_channel_1st"/>
</dbReference>
<dbReference type="Pfam" id="PF21088">
    <property type="entry name" value="MS_channel_1st"/>
    <property type="match status" value="1"/>
</dbReference>
<dbReference type="SUPFAM" id="SSF50182">
    <property type="entry name" value="Sm-like ribonucleoproteins"/>
    <property type="match status" value="1"/>
</dbReference>
<feature type="transmembrane region" description="Helical" evidence="7">
    <location>
        <begin position="235"/>
        <end position="253"/>
    </location>
</feature>
<dbReference type="EMBL" id="JASJEV010000008">
    <property type="protein sequence ID" value="MDJ1159304.1"/>
    <property type="molecule type" value="Genomic_DNA"/>
</dbReference>
<keyword evidence="4 7" id="KW-0812">Transmembrane</keyword>
<evidence type="ECO:0000256" key="2">
    <source>
        <dbReference type="ARBA" id="ARBA00008017"/>
    </source>
</evidence>
<feature type="domain" description="Mechanosensitive ion channel transmembrane helices 2/3" evidence="10">
    <location>
        <begin position="456"/>
        <end position="493"/>
    </location>
</feature>
<feature type="domain" description="Mechanosensitive ion channel MscS" evidence="9">
    <location>
        <begin position="495"/>
        <end position="559"/>
    </location>
</feature>
<comment type="caution">
    <text evidence="11">The sequence shown here is derived from an EMBL/GenBank/DDBJ whole genome shotgun (WGS) entry which is preliminary data.</text>
</comment>
<feature type="transmembrane region" description="Helical" evidence="7">
    <location>
        <begin position="128"/>
        <end position="150"/>
    </location>
</feature>
<dbReference type="InterPro" id="IPR010920">
    <property type="entry name" value="LSM_dom_sf"/>
</dbReference>
<keyword evidence="6 7" id="KW-0472">Membrane</keyword>
<dbReference type="Gene3D" id="1.10.287.1260">
    <property type="match status" value="1"/>
</dbReference>
<feature type="chain" id="PRO_5047452802" evidence="8">
    <location>
        <begin position="24"/>
        <end position="695"/>
    </location>
</feature>
<evidence type="ECO:0000256" key="7">
    <source>
        <dbReference type="SAM" id="Phobius"/>
    </source>
</evidence>
<evidence type="ECO:0000259" key="9">
    <source>
        <dbReference type="Pfam" id="PF00924"/>
    </source>
</evidence>
<dbReference type="InterPro" id="IPR011014">
    <property type="entry name" value="MscS_channel_TM-2"/>
</dbReference>
<dbReference type="Proteomes" id="UP001321492">
    <property type="component" value="Unassembled WGS sequence"/>
</dbReference>
<keyword evidence="8" id="KW-0732">Signal</keyword>
<keyword evidence="12" id="KW-1185">Reference proteome</keyword>
<feature type="transmembrane region" description="Helical" evidence="7">
    <location>
        <begin position="357"/>
        <end position="375"/>
    </location>
</feature>
<feature type="signal peptide" evidence="8">
    <location>
        <begin position="1"/>
        <end position="23"/>
    </location>
</feature>
<dbReference type="PANTHER" id="PTHR30460">
    <property type="entry name" value="MODERATE CONDUCTANCE MECHANOSENSITIVE CHANNEL YBIO"/>
    <property type="match status" value="1"/>
</dbReference>
<keyword evidence="5 7" id="KW-1133">Transmembrane helix</keyword>
<comment type="similarity">
    <text evidence="2">Belongs to the MscS (TC 1.A.23) family.</text>
</comment>
<keyword evidence="3" id="KW-1003">Cell membrane</keyword>
<dbReference type="RefSeq" id="WP_283741302.1">
    <property type="nucleotide sequence ID" value="NZ_JASJEV010000008.1"/>
</dbReference>
<comment type="subcellular location">
    <subcellularLocation>
        <location evidence="1">Cell membrane</location>
        <topology evidence="1">Multi-pass membrane protein</topology>
    </subcellularLocation>
</comment>
<reference evidence="11 12" key="1">
    <citation type="submission" date="2023-05" db="EMBL/GenBank/DDBJ databases">
        <title>Chelatococcus sp. nov., a moderately thermophilic bacterium isolated from hot spring microbial mat.</title>
        <authorList>
            <person name="Hu C.-J."/>
            <person name="Li W.-J."/>
        </authorList>
    </citation>
    <scope>NUCLEOTIDE SEQUENCE [LARGE SCALE GENOMIC DNA]</scope>
    <source>
        <strain evidence="11 12">SYSU G07232</strain>
    </source>
</reference>
<feature type="transmembrane region" description="Helical" evidence="7">
    <location>
        <begin position="449"/>
        <end position="468"/>
    </location>
</feature>
<evidence type="ECO:0000313" key="11">
    <source>
        <dbReference type="EMBL" id="MDJ1159304.1"/>
    </source>
</evidence>
<sequence length="695" mass="73661">MSRLVVGLAFLTGFLALSVMAMAQAGGGGMDNDMGFLAGLAGHLERAAQALISVLAVLPDVPRDLARVLYAITLSAPSWLAHPALPFLVTAAIAALVLAVPHLLRYFGGATLARWLAAETRFGRTWRLIAFDLAAFALSVAVAAVLVNLVFQRQFLIGKLAVTLVGAAVRWRLSMLVPEILLRPDHPELRLVPTDDARARLAMRVAGAVLALGILFITTVPVLLAGGLGMRQAQAMALVVGTVMAAGGVFGVHRFFAGAHGWRRLLPAAGHTIVLFVWLAWTAGVIMLDFAVYNGLVWSLGIVAATAAADRLLAHAAHPPTAAAERADAGEAEEAPAGHPAPAETTRVHLIISLRRMVLAVAGTVVAVLVARLWLVDILEVVDRAAWARVREAAVTALGVLVAGYLAYEALRVWTRAKFGPHLGEAALPGAGDDEHLAPASRLSSVMPLLQGVFGVMIIAAAVLLALSHLGINITPLIAGAGIFGLAISFGSQALVRDIVSGVFYMADDAFRVGEYIEAGKYKGTVEKIAIRSVRLRHQNGQIHTIPYGQLGAVTNYSRDFSTIKFNLRLARDTDVEKVRKITKKIGQEMLQDPEIGKEFIQQLKMQGVADVQENALVCRFKFTVRPGKPTLVQREALKRLYRAFTDQGVAFASTAVVVQSRGGTPVEMSAAAAMAAGMTATASPAAPEAEAKAS</sequence>
<dbReference type="Gene3D" id="2.30.30.60">
    <property type="match status" value="1"/>
</dbReference>
<dbReference type="InterPro" id="IPR023408">
    <property type="entry name" value="MscS_beta-dom_sf"/>
</dbReference>
<dbReference type="SUPFAM" id="SSF82861">
    <property type="entry name" value="Mechanosensitive channel protein MscS (YggB), transmembrane region"/>
    <property type="match status" value="1"/>
</dbReference>
<name>A0ABT7AIW8_9HYPH</name>
<evidence type="ECO:0000256" key="8">
    <source>
        <dbReference type="SAM" id="SignalP"/>
    </source>
</evidence>
<accession>A0ABT7AIW8</accession>
<feature type="transmembrane region" description="Helical" evidence="7">
    <location>
        <begin position="208"/>
        <end position="229"/>
    </location>
</feature>
<feature type="transmembrane region" description="Helical" evidence="7">
    <location>
        <begin position="474"/>
        <end position="496"/>
    </location>
</feature>
<evidence type="ECO:0000256" key="6">
    <source>
        <dbReference type="ARBA" id="ARBA00023136"/>
    </source>
</evidence>
<dbReference type="PANTHER" id="PTHR30460:SF0">
    <property type="entry name" value="MODERATE CONDUCTANCE MECHANOSENSITIVE CHANNEL YBIO"/>
    <property type="match status" value="1"/>
</dbReference>
<evidence type="ECO:0000256" key="3">
    <source>
        <dbReference type="ARBA" id="ARBA00022475"/>
    </source>
</evidence>
<dbReference type="SUPFAM" id="SSF82689">
    <property type="entry name" value="Mechanosensitive channel protein MscS (YggB), C-terminal domain"/>
    <property type="match status" value="1"/>
</dbReference>
<feature type="transmembrane region" description="Helical" evidence="7">
    <location>
        <begin position="84"/>
        <end position="107"/>
    </location>
</feature>
<evidence type="ECO:0000259" key="10">
    <source>
        <dbReference type="Pfam" id="PF21088"/>
    </source>
</evidence>
<dbReference type="InterPro" id="IPR006685">
    <property type="entry name" value="MscS_channel_2nd"/>
</dbReference>
<evidence type="ECO:0000256" key="4">
    <source>
        <dbReference type="ARBA" id="ARBA00022692"/>
    </source>
</evidence>
<protein>
    <submittedName>
        <fullName evidence="11">Mechanosensitive ion channel</fullName>
    </submittedName>
</protein>
<proteinExistence type="inferred from homology"/>
<feature type="transmembrane region" description="Helical" evidence="7">
    <location>
        <begin position="265"/>
        <end position="284"/>
    </location>
</feature>
<evidence type="ECO:0000256" key="5">
    <source>
        <dbReference type="ARBA" id="ARBA00022989"/>
    </source>
</evidence>
<dbReference type="InterPro" id="IPR011066">
    <property type="entry name" value="MscS_channel_C_sf"/>
</dbReference>
<evidence type="ECO:0000313" key="12">
    <source>
        <dbReference type="Proteomes" id="UP001321492"/>
    </source>
</evidence>
<gene>
    <name evidence="11" type="ORF">QNA08_13775</name>
</gene>
<organism evidence="11 12">
    <name type="scientific">Chelatococcus albus</name>
    <dbReference type="NCBI Taxonomy" id="3047466"/>
    <lineage>
        <taxon>Bacteria</taxon>
        <taxon>Pseudomonadati</taxon>
        <taxon>Pseudomonadota</taxon>
        <taxon>Alphaproteobacteria</taxon>
        <taxon>Hyphomicrobiales</taxon>
        <taxon>Chelatococcaceae</taxon>
        <taxon>Chelatococcus</taxon>
    </lineage>
</organism>
<evidence type="ECO:0000256" key="1">
    <source>
        <dbReference type="ARBA" id="ARBA00004651"/>
    </source>
</evidence>
<dbReference type="Gene3D" id="3.30.70.100">
    <property type="match status" value="1"/>
</dbReference>